<reference evidence="2" key="1">
    <citation type="submission" date="2020-01" db="EMBL/GenBank/DDBJ databases">
        <title>Muricauda ochracea sp. nov., isolated from a tidal flat of Garorim bay in Korea.</title>
        <authorList>
            <person name="Kim D."/>
            <person name="Yoo Y."/>
            <person name="Kim J.-J."/>
        </authorList>
    </citation>
    <scope>NUCLEOTIDE SEQUENCE</scope>
    <source>
        <strain evidence="2">JGD-17</strain>
    </source>
</reference>
<protein>
    <recommendedName>
        <fullName evidence="4">Prepilin-type N-terminal cleavage/methylation domain-containing protein</fullName>
    </recommendedName>
</protein>
<name>A0A964WYS7_9FLAO</name>
<dbReference type="RefSeq" id="WP_166524925.1">
    <property type="nucleotide sequence ID" value="NZ_JAAABI010000025.1"/>
</dbReference>
<proteinExistence type="predicted"/>
<sequence>MHLIRFQRLKAFTLSEILVVLVVTIVVVGLAFSVLDLVQKQMWGIQKNYKEESIDNSLQQALWIDFHLYSKIEYSSINSILELKHEMGSTKYEFHKDYVVKDRDTFYSEFKVHKVYFQGNEIEEGIIDAVKLTKTGDEINKKLFVFRNNDAAVFIN</sequence>
<evidence type="ECO:0000313" key="3">
    <source>
        <dbReference type="Proteomes" id="UP000667650"/>
    </source>
</evidence>
<feature type="transmembrane region" description="Helical" evidence="1">
    <location>
        <begin position="17"/>
        <end position="38"/>
    </location>
</feature>
<organism evidence="2 3">
    <name type="scientific">Flagellimonas ochracea</name>
    <dbReference type="NCBI Taxonomy" id="2696472"/>
    <lineage>
        <taxon>Bacteria</taxon>
        <taxon>Pseudomonadati</taxon>
        <taxon>Bacteroidota</taxon>
        <taxon>Flavobacteriia</taxon>
        <taxon>Flavobacteriales</taxon>
        <taxon>Flavobacteriaceae</taxon>
        <taxon>Flagellimonas</taxon>
    </lineage>
</organism>
<evidence type="ECO:0000313" key="2">
    <source>
        <dbReference type="EMBL" id="NAY93520.1"/>
    </source>
</evidence>
<dbReference type="AlphaFoldDB" id="A0A964WYS7"/>
<evidence type="ECO:0000256" key="1">
    <source>
        <dbReference type="SAM" id="Phobius"/>
    </source>
</evidence>
<gene>
    <name evidence="2" type="ORF">GTQ34_16555</name>
</gene>
<keyword evidence="1" id="KW-1133">Transmembrane helix</keyword>
<evidence type="ECO:0008006" key="4">
    <source>
        <dbReference type="Google" id="ProtNLM"/>
    </source>
</evidence>
<dbReference type="Proteomes" id="UP000667650">
    <property type="component" value="Unassembled WGS sequence"/>
</dbReference>
<accession>A0A964WYS7</accession>
<keyword evidence="3" id="KW-1185">Reference proteome</keyword>
<keyword evidence="1" id="KW-0812">Transmembrane</keyword>
<comment type="caution">
    <text evidence="2">The sequence shown here is derived from an EMBL/GenBank/DDBJ whole genome shotgun (WGS) entry which is preliminary data.</text>
</comment>
<keyword evidence="1" id="KW-0472">Membrane</keyword>
<dbReference type="EMBL" id="JAAABI010000025">
    <property type="protein sequence ID" value="NAY93520.1"/>
    <property type="molecule type" value="Genomic_DNA"/>
</dbReference>